<evidence type="ECO:0000256" key="2">
    <source>
        <dbReference type="ARBA" id="ARBA00022741"/>
    </source>
</evidence>
<feature type="domain" description="Protein kinase" evidence="11">
    <location>
        <begin position="291"/>
        <end position="547"/>
    </location>
</feature>
<dbReference type="SMART" id="SM00252">
    <property type="entry name" value="SH2"/>
    <property type="match status" value="1"/>
</dbReference>
<dbReference type="PROSITE" id="PS50011">
    <property type="entry name" value="PROTEIN_KINASE_DOM"/>
    <property type="match status" value="1"/>
</dbReference>
<accession>A0A8S1HSR5</accession>
<evidence type="ECO:0000256" key="3">
    <source>
        <dbReference type="ARBA" id="ARBA00022777"/>
    </source>
</evidence>
<evidence type="ECO:0000259" key="10">
    <source>
        <dbReference type="PROSITE" id="PS50001"/>
    </source>
</evidence>
<reference evidence="12" key="1">
    <citation type="submission" date="2020-10" db="EMBL/GenBank/DDBJ databases">
        <authorList>
            <person name="Kikuchi T."/>
        </authorList>
    </citation>
    <scope>NUCLEOTIDE SEQUENCE</scope>
    <source>
        <strain evidence="12">NKZ352</strain>
    </source>
</reference>
<evidence type="ECO:0000256" key="5">
    <source>
        <dbReference type="ARBA" id="ARBA00023137"/>
    </source>
</evidence>
<protein>
    <recommendedName>
        <fullName evidence="8">Tyrosine-protein kinase</fullName>
        <ecNumber evidence="8">2.7.10.2</ecNumber>
    </recommendedName>
</protein>
<dbReference type="InterPro" id="IPR011009">
    <property type="entry name" value="Kinase-like_dom_sf"/>
</dbReference>
<dbReference type="SMART" id="SM00219">
    <property type="entry name" value="TyrKc"/>
    <property type="match status" value="1"/>
</dbReference>
<dbReference type="Gene3D" id="1.10.510.10">
    <property type="entry name" value="Transferase(Phosphotransferase) domain 1"/>
    <property type="match status" value="1"/>
</dbReference>
<keyword evidence="3 8" id="KW-0418">Kinase</keyword>
<feature type="region of interest" description="Disordered" evidence="9">
    <location>
        <begin position="65"/>
        <end position="90"/>
    </location>
</feature>
<comment type="similarity">
    <text evidence="8">Belongs to the protein kinase superfamily. Tyr protein kinase family.</text>
</comment>
<dbReference type="PROSITE" id="PS50001">
    <property type="entry name" value="SH2"/>
    <property type="match status" value="1"/>
</dbReference>
<evidence type="ECO:0000256" key="9">
    <source>
        <dbReference type="SAM" id="MobiDB-lite"/>
    </source>
</evidence>
<dbReference type="GO" id="GO:0004715">
    <property type="term" value="F:non-membrane spanning protein tyrosine kinase activity"/>
    <property type="evidence" value="ECO:0007669"/>
    <property type="project" value="UniProtKB-EC"/>
</dbReference>
<organism evidence="12 13">
    <name type="scientific">Caenorhabditis auriculariae</name>
    <dbReference type="NCBI Taxonomy" id="2777116"/>
    <lineage>
        <taxon>Eukaryota</taxon>
        <taxon>Metazoa</taxon>
        <taxon>Ecdysozoa</taxon>
        <taxon>Nematoda</taxon>
        <taxon>Chromadorea</taxon>
        <taxon>Rhabditida</taxon>
        <taxon>Rhabditina</taxon>
        <taxon>Rhabditomorpha</taxon>
        <taxon>Rhabditoidea</taxon>
        <taxon>Rhabditidae</taxon>
        <taxon>Peloderinae</taxon>
        <taxon>Caenorhabditis</taxon>
    </lineage>
</organism>
<evidence type="ECO:0000256" key="7">
    <source>
        <dbReference type="PROSITE-ProRule" id="PRU00191"/>
    </source>
</evidence>
<dbReference type="EC" id="2.7.10.2" evidence="8"/>
<evidence type="ECO:0000256" key="4">
    <source>
        <dbReference type="ARBA" id="ARBA00022840"/>
    </source>
</evidence>
<keyword evidence="13" id="KW-1185">Reference proteome</keyword>
<dbReference type="InterPro" id="IPR008266">
    <property type="entry name" value="Tyr_kinase_AS"/>
</dbReference>
<evidence type="ECO:0000313" key="12">
    <source>
        <dbReference type="EMBL" id="CAD6197221.1"/>
    </source>
</evidence>
<dbReference type="InterPro" id="IPR050198">
    <property type="entry name" value="Non-receptor_tyrosine_kinases"/>
</dbReference>
<keyword evidence="7" id="KW-0727">SH2 domain</keyword>
<dbReference type="OrthoDB" id="5842315at2759"/>
<sequence>MEDAMKDKKTMEGCNAVSVEEAKGGATCGKKSSVWGIQQTRNAFVSVFGGVVRLKSGSEVVPTVPCAPTSPNQPTGSIQKPKEEAPTGYEVEGGGEAALSATFQKMEEKKVDADKLLSELTIAESTRKGGPMDGVPTSAEQRKKTFARRNRDEIHDIIVPEREVVVVKVDDESFLVHLQFYHGFLPQMETRIFIRRSGDFLLRKWEDEGQDFLVVSVGVLLDYTKDGSEELEENYGQDEPVRVKDYIVERNEVGLFIDEQITFDSLENLLAYYVFHPNKASLKIQLKRPCPRRVFQFCEDQITKVERTIGISDVTVAVKSLLKDSPNLRELSEKMLDEARIMLTLSHEHVIEIYGWVIDKQPFKLVLELMEGGSLDCFLMQNFDGSNNSRLLKLALDAAKGIAHLHEMEVLHRDVAARNCLLTSDLTLKVSDFGLATSGRFYFMTTAEKLPTRYLSPETLSMYVFVQATDSFAFGNLLYEIFSGGMMPFEDLSSAEAREKILTGEMNDLEQTRASPALRSFVEQKLWTYQMRDRTDMDETVEFLKVLYRDCKKIEGGPKTITEGTLENKDAEAFKKNVSIKIRRRKPVSRTELMEDICPTQEETVVNND</sequence>
<evidence type="ECO:0000256" key="8">
    <source>
        <dbReference type="RuleBase" id="RU362096"/>
    </source>
</evidence>
<feature type="compositionally biased region" description="Polar residues" evidence="9">
    <location>
        <begin position="69"/>
        <end position="78"/>
    </location>
</feature>
<keyword evidence="5 8" id="KW-0829">Tyrosine-protein kinase</keyword>
<comment type="catalytic activity">
    <reaction evidence="6 8">
        <text>L-tyrosyl-[protein] + ATP = O-phospho-L-tyrosyl-[protein] + ADP + H(+)</text>
        <dbReference type="Rhea" id="RHEA:10596"/>
        <dbReference type="Rhea" id="RHEA-COMP:10136"/>
        <dbReference type="Rhea" id="RHEA-COMP:20101"/>
        <dbReference type="ChEBI" id="CHEBI:15378"/>
        <dbReference type="ChEBI" id="CHEBI:30616"/>
        <dbReference type="ChEBI" id="CHEBI:46858"/>
        <dbReference type="ChEBI" id="CHEBI:61978"/>
        <dbReference type="ChEBI" id="CHEBI:456216"/>
        <dbReference type="EC" id="2.7.10.2"/>
    </reaction>
</comment>
<dbReference type="SUPFAM" id="SSF56112">
    <property type="entry name" value="Protein kinase-like (PK-like)"/>
    <property type="match status" value="1"/>
</dbReference>
<dbReference type="PANTHER" id="PTHR24418">
    <property type="entry name" value="TYROSINE-PROTEIN KINASE"/>
    <property type="match status" value="1"/>
</dbReference>
<dbReference type="Pfam" id="PF07714">
    <property type="entry name" value="PK_Tyr_Ser-Thr"/>
    <property type="match status" value="1"/>
</dbReference>
<dbReference type="InterPro" id="IPR000980">
    <property type="entry name" value="SH2"/>
</dbReference>
<comment type="caution">
    <text evidence="12">The sequence shown here is derived from an EMBL/GenBank/DDBJ whole genome shotgun (WGS) entry which is preliminary data.</text>
</comment>
<dbReference type="Gene3D" id="3.30.505.10">
    <property type="entry name" value="SH2 domain"/>
    <property type="match status" value="1"/>
</dbReference>
<name>A0A8S1HSR5_9PELO</name>
<gene>
    <name evidence="12" type="ORF">CAUJ_LOCUS13130</name>
</gene>
<dbReference type="GO" id="GO:0005524">
    <property type="term" value="F:ATP binding"/>
    <property type="evidence" value="ECO:0007669"/>
    <property type="project" value="UniProtKB-KW"/>
</dbReference>
<evidence type="ECO:0000259" key="11">
    <source>
        <dbReference type="PROSITE" id="PS50011"/>
    </source>
</evidence>
<keyword evidence="4 8" id="KW-0067">ATP-binding</keyword>
<dbReference type="EMBL" id="CAJGYM010000088">
    <property type="protein sequence ID" value="CAD6197221.1"/>
    <property type="molecule type" value="Genomic_DNA"/>
</dbReference>
<keyword evidence="1 8" id="KW-0808">Transferase</keyword>
<dbReference type="InterPro" id="IPR036860">
    <property type="entry name" value="SH2_dom_sf"/>
</dbReference>
<evidence type="ECO:0000313" key="13">
    <source>
        <dbReference type="Proteomes" id="UP000835052"/>
    </source>
</evidence>
<feature type="region of interest" description="Disordered" evidence="9">
    <location>
        <begin position="126"/>
        <end position="146"/>
    </location>
</feature>
<dbReference type="SUPFAM" id="SSF55550">
    <property type="entry name" value="SH2 domain"/>
    <property type="match status" value="1"/>
</dbReference>
<dbReference type="InterPro" id="IPR001245">
    <property type="entry name" value="Ser-Thr/Tyr_kinase_cat_dom"/>
</dbReference>
<dbReference type="InterPro" id="IPR000719">
    <property type="entry name" value="Prot_kinase_dom"/>
</dbReference>
<dbReference type="AlphaFoldDB" id="A0A8S1HSR5"/>
<feature type="domain" description="SH2" evidence="10">
    <location>
        <begin position="180"/>
        <end position="290"/>
    </location>
</feature>
<dbReference type="Proteomes" id="UP000835052">
    <property type="component" value="Unassembled WGS sequence"/>
</dbReference>
<dbReference type="InterPro" id="IPR020635">
    <property type="entry name" value="Tyr_kinase_cat_dom"/>
</dbReference>
<evidence type="ECO:0000256" key="6">
    <source>
        <dbReference type="ARBA" id="ARBA00051245"/>
    </source>
</evidence>
<evidence type="ECO:0000256" key="1">
    <source>
        <dbReference type="ARBA" id="ARBA00022679"/>
    </source>
</evidence>
<proteinExistence type="inferred from homology"/>
<dbReference type="PROSITE" id="PS00109">
    <property type="entry name" value="PROTEIN_KINASE_TYR"/>
    <property type="match status" value="1"/>
</dbReference>
<dbReference type="PRINTS" id="PR00109">
    <property type="entry name" value="TYRKINASE"/>
</dbReference>
<keyword evidence="2 8" id="KW-0547">Nucleotide-binding</keyword>